<sequence length="272" mass="28811">ARALTRAPAIPAPAVVLPTGVPALAGWRVRPRAVSASSTPTTTRSASPPLYRPVNSAARTTARTCGSTTSARATRSAHLWARTSAAPTRSTTRRVPRRTNRAPSLTSPSVTDRTGRAARAVPTRTTSAASRMTARTSSDARRSVMVATRTRRTATLTTMTTATRTTTATLTTLSTRATWTTGVTALVIMWAARTRRATASTTRSITHSASPRFYPRESSVARMTEPTCGGTLTAPVVRAASPWDRTTAARKTRSATTTTVASAVRKYNAARG</sequence>
<evidence type="ECO:0000313" key="3">
    <source>
        <dbReference type="Proteomes" id="UP000018958"/>
    </source>
</evidence>
<proteinExistence type="predicted"/>
<feature type="non-terminal residue" evidence="2">
    <location>
        <position position="1"/>
    </location>
</feature>
<feature type="compositionally biased region" description="Low complexity" evidence="1">
    <location>
        <begin position="81"/>
        <end position="90"/>
    </location>
</feature>
<feature type="compositionally biased region" description="Polar residues" evidence="1">
    <location>
        <begin position="57"/>
        <end position="73"/>
    </location>
</feature>
<evidence type="ECO:0000313" key="2">
    <source>
        <dbReference type="EMBL" id="ETO99895.1"/>
    </source>
</evidence>
<name>W2VNZ0_PHYNI</name>
<feature type="compositionally biased region" description="Basic residues" evidence="1">
    <location>
        <begin position="91"/>
        <end position="100"/>
    </location>
</feature>
<feature type="compositionally biased region" description="Low complexity" evidence="1">
    <location>
        <begin position="33"/>
        <end position="49"/>
    </location>
</feature>
<protein>
    <submittedName>
        <fullName evidence="2">Uncharacterized protein</fullName>
    </submittedName>
</protein>
<evidence type="ECO:0000256" key="1">
    <source>
        <dbReference type="SAM" id="MobiDB-lite"/>
    </source>
</evidence>
<dbReference type="EMBL" id="ANIX01004941">
    <property type="protein sequence ID" value="ETO99895.1"/>
    <property type="molecule type" value="Genomic_DNA"/>
</dbReference>
<accession>W2VNZ0</accession>
<gene>
    <name evidence="2" type="ORF">F441_22681</name>
</gene>
<comment type="caution">
    <text evidence="2">The sequence shown here is derived from an EMBL/GenBank/DDBJ whole genome shotgun (WGS) entry which is preliminary data.</text>
</comment>
<dbReference type="AlphaFoldDB" id="W2VNZ0"/>
<dbReference type="Proteomes" id="UP000018958">
    <property type="component" value="Unassembled WGS sequence"/>
</dbReference>
<feature type="region of interest" description="Disordered" evidence="1">
    <location>
        <begin position="33"/>
        <end position="121"/>
    </location>
</feature>
<reference evidence="2 3" key="1">
    <citation type="submission" date="2013-11" db="EMBL/GenBank/DDBJ databases">
        <title>The Genome Sequence of Phytophthora parasitica CJ01A1.</title>
        <authorList>
            <consortium name="The Broad Institute Genomics Platform"/>
            <person name="Russ C."/>
            <person name="Tyler B."/>
            <person name="Panabieres F."/>
            <person name="Shan W."/>
            <person name="Tripathy S."/>
            <person name="Grunwald N."/>
            <person name="Machado M."/>
            <person name="Johnson C.S."/>
            <person name="Walker B."/>
            <person name="Young S.K."/>
            <person name="Zeng Q."/>
            <person name="Gargeya S."/>
            <person name="Fitzgerald M."/>
            <person name="Haas B."/>
            <person name="Abouelleil A."/>
            <person name="Allen A.W."/>
            <person name="Alvarado L."/>
            <person name="Arachchi H.M."/>
            <person name="Berlin A.M."/>
            <person name="Chapman S.B."/>
            <person name="Gainer-Dewar J."/>
            <person name="Goldberg J."/>
            <person name="Griggs A."/>
            <person name="Gujja S."/>
            <person name="Hansen M."/>
            <person name="Howarth C."/>
            <person name="Imamovic A."/>
            <person name="Ireland A."/>
            <person name="Larimer J."/>
            <person name="McCowan C."/>
            <person name="Murphy C."/>
            <person name="Pearson M."/>
            <person name="Poon T.W."/>
            <person name="Priest M."/>
            <person name="Roberts A."/>
            <person name="Saif S."/>
            <person name="Shea T."/>
            <person name="Sisk P."/>
            <person name="Sykes S."/>
            <person name="Wortman J."/>
            <person name="Nusbaum C."/>
            <person name="Birren B."/>
        </authorList>
    </citation>
    <scope>NUCLEOTIDE SEQUENCE [LARGE SCALE GENOMIC DNA]</scope>
    <source>
        <strain evidence="2 3">CJ01A1</strain>
    </source>
</reference>
<organism evidence="2 3">
    <name type="scientific">Phytophthora nicotianae CJ01A1</name>
    <dbReference type="NCBI Taxonomy" id="1317063"/>
    <lineage>
        <taxon>Eukaryota</taxon>
        <taxon>Sar</taxon>
        <taxon>Stramenopiles</taxon>
        <taxon>Oomycota</taxon>
        <taxon>Peronosporomycetes</taxon>
        <taxon>Peronosporales</taxon>
        <taxon>Peronosporaceae</taxon>
        <taxon>Phytophthora</taxon>
    </lineage>
</organism>